<comment type="caution">
    <text evidence="1">The sequence shown here is derived from an EMBL/GenBank/DDBJ whole genome shotgun (WGS) entry which is preliminary data.</text>
</comment>
<dbReference type="EMBL" id="PKPP01002600">
    <property type="protein sequence ID" value="PWA74221.1"/>
    <property type="molecule type" value="Genomic_DNA"/>
</dbReference>
<dbReference type="OrthoDB" id="687555at2759"/>
<organism evidence="1 2">
    <name type="scientific">Artemisia annua</name>
    <name type="common">Sweet wormwood</name>
    <dbReference type="NCBI Taxonomy" id="35608"/>
    <lineage>
        <taxon>Eukaryota</taxon>
        <taxon>Viridiplantae</taxon>
        <taxon>Streptophyta</taxon>
        <taxon>Embryophyta</taxon>
        <taxon>Tracheophyta</taxon>
        <taxon>Spermatophyta</taxon>
        <taxon>Magnoliopsida</taxon>
        <taxon>eudicotyledons</taxon>
        <taxon>Gunneridae</taxon>
        <taxon>Pentapetalae</taxon>
        <taxon>asterids</taxon>
        <taxon>campanulids</taxon>
        <taxon>Asterales</taxon>
        <taxon>Asteraceae</taxon>
        <taxon>Asteroideae</taxon>
        <taxon>Anthemideae</taxon>
        <taxon>Artemisiinae</taxon>
        <taxon>Artemisia</taxon>
    </lineage>
</organism>
<dbReference type="Pfam" id="PF00560">
    <property type="entry name" value="LRR_1"/>
    <property type="match status" value="3"/>
</dbReference>
<dbReference type="InterPro" id="IPR053213">
    <property type="entry name" value="RLP29"/>
</dbReference>
<reference evidence="1 2" key="1">
    <citation type="journal article" date="2018" name="Mol. Plant">
        <title>The genome of Artemisia annua provides insight into the evolution of Asteraceae family and artemisinin biosynthesis.</title>
        <authorList>
            <person name="Shen Q."/>
            <person name="Zhang L."/>
            <person name="Liao Z."/>
            <person name="Wang S."/>
            <person name="Yan T."/>
            <person name="Shi P."/>
            <person name="Liu M."/>
            <person name="Fu X."/>
            <person name="Pan Q."/>
            <person name="Wang Y."/>
            <person name="Lv Z."/>
            <person name="Lu X."/>
            <person name="Zhang F."/>
            <person name="Jiang W."/>
            <person name="Ma Y."/>
            <person name="Chen M."/>
            <person name="Hao X."/>
            <person name="Li L."/>
            <person name="Tang Y."/>
            <person name="Lv G."/>
            <person name="Zhou Y."/>
            <person name="Sun X."/>
            <person name="Brodelius P.E."/>
            <person name="Rose J.K.C."/>
            <person name="Tang K."/>
        </authorList>
    </citation>
    <scope>NUCLEOTIDE SEQUENCE [LARGE SCALE GENOMIC DNA]</scope>
    <source>
        <strain evidence="2">cv. Huhao1</strain>
        <tissue evidence="1">Leaf</tissue>
    </source>
</reference>
<dbReference type="AlphaFoldDB" id="A0A2U1NL75"/>
<protein>
    <submittedName>
        <fullName evidence="1">Leucine-rich repeat-containing protein</fullName>
    </submittedName>
</protein>
<dbReference type="SUPFAM" id="SSF52058">
    <property type="entry name" value="L domain-like"/>
    <property type="match status" value="1"/>
</dbReference>
<dbReference type="Gene3D" id="3.80.10.10">
    <property type="entry name" value="Ribonuclease Inhibitor"/>
    <property type="match status" value="1"/>
</dbReference>
<gene>
    <name evidence="1" type="ORF">CTI12_AA255540</name>
</gene>
<evidence type="ECO:0000313" key="2">
    <source>
        <dbReference type="Proteomes" id="UP000245207"/>
    </source>
</evidence>
<name>A0A2U1NL75_ARTAN</name>
<sequence length="93" mass="10188">MFMSPVLGSLSELRHLNLRNNMFTGELPYELFRADKLQSLVLYGNSLSGSVPNEVNFSGVIPDGFGSSLGFLEKLDLSFNRFSGAHSASCLQL</sequence>
<evidence type="ECO:0000313" key="1">
    <source>
        <dbReference type="EMBL" id="PWA74221.1"/>
    </source>
</evidence>
<accession>A0A2U1NL75</accession>
<dbReference type="PANTHER" id="PTHR48009">
    <property type="entry name" value="LEUCINE-RICH REPEAT (LRR) FAMILY PROTEIN"/>
    <property type="match status" value="1"/>
</dbReference>
<dbReference type="InterPro" id="IPR001611">
    <property type="entry name" value="Leu-rich_rpt"/>
</dbReference>
<proteinExistence type="predicted"/>
<dbReference type="PANTHER" id="PTHR48009:SF4">
    <property type="entry name" value="LEUCINE-RICH REPEAT (LRR) FAMILY PROTEIN"/>
    <property type="match status" value="1"/>
</dbReference>
<dbReference type="STRING" id="35608.A0A2U1NL75"/>
<dbReference type="Proteomes" id="UP000245207">
    <property type="component" value="Unassembled WGS sequence"/>
</dbReference>
<dbReference type="InterPro" id="IPR032675">
    <property type="entry name" value="LRR_dom_sf"/>
</dbReference>
<keyword evidence="2" id="KW-1185">Reference proteome</keyword>